<dbReference type="CDD" id="cd18787">
    <property type="entry name" value="SF2_C_DEAD"/>
    <property type="match status" value="1"/>
</dbReference>
<keyword evidence="2" id="KW-0378">Hydrolase</keyword>
<feature type="domain" description="Helicase C-terminal" evidence="8">
    <location>
        <begin position="271"/>
        <end position="436"/>
    </location>
</feature>
<evidence type="ECO:0008006" key="11">
    <source>
        <dbReference type="Google" id="ProtNLM"/>
    </source>
</evidence>
<evidence type="ECO:0000259" key="8">
    <source>
        <dbReference type="PROSITE" id="PS51194"/>
    </source>
</evidence>
<gene>
    <name evidence="9" type="ORF">AB1Y20_012165</name>
</gene>
<keyword evidence="1" id="KW-0547">Nucleotide-binding</keyword>
<dbReference type="PROSITE" id="PS51192">
    <property type="entry name" value="HELICASE_ATP_BIND_1"/>
    <property type="match status" value="1"/>
</dbReference>
<proteinExistence type="predicted"/>
<dbReference type="SMART" id="SM00487">
    <property type="entry name" value="DEXDc"/>
    <property type="match status" value="1"/>
</dbReference>
<feature type="chain" id="PRO_5044222735" description="RNA helicase" evidence="6">
    <location>
        <begin position="16"/>
        <end position="480"/>
    </location>
</feature>
<keyword evidence="4" id="KW-0067">ATP-binding</keyword>
<dbReference type="Gene3D" id="3.40.50.300">
    <property type="entry name" value="P-loop containing nucleotide triphosphate hydrolases"/>
    <property type="match status" value="2"/>
</dbReference>
<dbReference type="SUPFAM" id="SSF52540">
    <property type="entry name" value="P-loop containing nucleoside triphosphate hydrolases"/>
    <property type="match status" value="1"/>
</dbReference>
<dbReference type="InterPro" id="IPR027417">
    <property type="entry name" value="P-loop_NTPase"/>
</dbReference>
<dbReference type="InterPro" id="IPR011545">
    <property type="entry name" value="DEAD/DEAH_box_helicase_dom"/>
</dbReference>
<sequence>MKGCSILLLLPYATSYWLSFNTKHPLPSRRPPIVCVAGGFGALGVREDVTDALATLGITAPNELQSKAIPILAGRASVILGAQTGSGKTLTYLLPIMQNLKIDEEARGGRGRPRRPHAIVLLPTRELSLQVRDVSRSLSKQLKLSVASIHGGVPDGPQKRQLDMPIDLLVATPGRLVHHLERGNVFLGSVRYVVLDEVDTMFEAGFGGELDQILSITTRNVSADKRTEGGQRVQHLAVGATHPEAALALYKRWLSGAQQLLLANHHSLPATLDQRFISCSADAKMPALRELLGPPDEHGRPSLGRVVLFCNSQQSARFVDHSLVEEGYATSNYHGAVPANTRAANFETFCAGGAHVLVTTDLAARGLDKLDVAHVVHFDFPKSASDYVHRCGRTARAGARGTVHSLVTKHDAELVRAIRAANKAGKDVVMAGDEQKRIAKQRGLIEFKSARPEAMATFPTSYGLSSPSARKKNARGKKTP</sequence>
<comment type="caution">
    <text evidence="9">The sequence shown here is derived from an EMBL/GenBank/DDBJ whole genome shotgun (WGS) entry which is preliminary data.</text>
</comment>
<evidence type="ECO:0000259" key="7">
    <source>
        <dbReference type="PROSITE" id="PS51192"/>
    </source>
</evidence>
<evidence type="ECO:0000256" key="1">
    <source>
        <dbReference type="ARBA" id="ARBA00022741"/>
    </source>
</evidence>
<dbReference type="SMART" id="SM00490">
    <property type="entry name" value="HELICc"/>
    <property type="match status" value="1"/>
</dbReference>
<keyword evidence="6" id="KW-0732">Signal</keyword>
<dbReference type="Pfam" id="PF00271">
    <property type="entry name" value="Helicase_C"/>
    <property type="match status" value="1"/>
</dbReference>
<dbReference type="AlphaFoldDB" id="A0AB34INR8"/>
<dbReference type="GO" id="GO:0016787">
    <property type="term" value="F:hydrolase activity"/>
    <property type="evidence" value="ECO:0007669"/>
    <property type="project" value="UniProtKB-KW"/>
</dbReference>
<dbReference type="InterPro" id="IPR044742">
    <property type="entry name" value="DEAD/DEAH_RhlB"/>
</dbReference>
<reference evidence="9 10" key="1">
    <citation type="journal article" date="2024" name="Science">
        <title>Giant polyketide synthase enzymes in the biosynthesis of giant marine polyether toxins.</title>
        <authorList>
            <person name="Fallon T.R."/>
            <person name="Shende V.V."/>
            <person name="Wierzbicki I.H."/>
            <person name="Pendleton A.L."/>
            <person name="Watervoot N.F."/>
            <person name="Auber R.P."/>
            <person name="Gonzalez D.J."/>
            <person name="Wisecaver J.H."/>
            <person name="Moore B.S."/>
        </authorList>
    </citation>
    <scope>NUCLEOTIDE SEQUENCE [LARGE SCALE GENOMIC DNA]</scope>
    <source>
        <strain evidence="9 10">12B1</strain>
    </source>
</reference>
<evidence type="ECO:0000256" key="6">
    <source>
        <dbReference type="SAM" id="SignalP"/>
    </source>
</evidence>
<keyword evidence="10" id="KW-1185">Reference proteome</keyword>
<dbReference type="Pfam" id="PF00270">
    <property type="entry name" value="DEAD"/>
    <property type="match status" value="1"/>
</dbReference>
<dbReference type="InterPro" id="IPR001650">
    <property type="entry name" value="Helicase_C-like"/>
</dbReference>
<protein>
    <recommendedName>
        <fullName evidence="11">RNA helicase</fullName>
    </recommendedName>
</protein>
<keyword evidence="3" id="KW-0347">Helicase</keyword>
<dbReference type="PROSITE" id="PS51194">
    <property type="entry name" value="HELICASE_CTER"/>
    <property type="match status" value="1"/>
</dbReference>
<evidence type="ECO:0000313" key="9">
    <source>
        <dbReference type="EMBL" id="KAL1503692.1"/>
    </source>
</evidence>
<evidence type="ECO:0000256" key="2">
    <source>
        <dbReference type="ARBA" id="ARBA00022801"/>
    </source>
</evidence>
<dbReference type="GO" id="GO:0003676">
    <property type="term" value="F:nucleic acid binding"/>
    <property type="evidence" value="ECO:0007669"/>
    <property type="project" value="InterPro"/>
</dbReference>
<dbReference type="Proteomes" id="UP001515480">
    <property type="component" value="Unassembled WGS sequence"/>
</dbReference>
<dbReference type="PANTHER" id="PTHR47960">
    <property type="entry name" value="DEAD-BOX ATP-DEPENDENT RNA HELICASE 50"/>
    <property type="match status" value="1"/>
</dbReference>
<feature type="domain" description="Helicase ATP-binding" evidence="7">
    <location>
        <begin position="69"/>
        <end position="260"/>
    </location>
</feature>
<evidence type="ECO:0000256" key="4">
    <source>
        <dbReference type="ARBA" id="ARBA00022840"/>
    </source>
</evidence>
<organism evidence="9 10">
    <name type="scientific">Prymnesium parvum</name>
    <name type="common">Toxic golden alga</name>
    <dbReference type="NCBI Taxonomy" id="97485"/>
    <lineage>
        <taxon>Eukaryota</taxon>
        <taxon>Haptista</taxon>
        <taxon>Haptophyta</taxon>
        <taxon>Prymnesiophyceae</taxon>
        <taxon>Prymnesiales</taxon>
        <taxon>Prymnesiaceae</taxon>
        <taxon>Prymnesium</taxon>
    </lineage>
</organism>
<feature type="signal peptide" evidence="6">
    <location>
        <begin position="1"/>
        <end position="15"/>
    </location>
</feature>
<name>A0AB34INR8_PRYPA</name>
<dbReference type="GO" id="GO:0004386">
    <property type="term" value="F:helicase activity"/>
    <property type="evidence" value="ECO:0007669"/>
    <property type="project" value="UniProtKB-KW"/>
</dbReference>
<dbReference type="InterPro" id="IPR014001">
    <property type="entry name" value="Helicase_ATP-bd"/>
</dbReference>
<feature type="compositionally biased region" description="Polar residues" evidence="5">
    <location>
        <begin position="458"/>
        <end position="468"/>
    </location>
</feature>
<dbReference type="GO" id="GO:0005524">
    <property type="term" value="F:ATP binding"/>
    <property type="evidence" value="ECO:0007669"/>
    <property type="project" value="UniProtKB-KW"/>
</dbReference>
<dbReference type="CDD" id="cd00268">
    <property type="entry name" value="DEADc"/>
    <property type="match status" value="1"/>
</dbReference>
<evidence type="ECO:0000313" key="10">
    <source>
        <dbReference type="Proteomes" id="UP001515480"/>
    </source>
</evidence>
<evidence type="ECO:0000256" key="5">
    <source>
        <dbReference type="SAM" id="MobiDB-lite"/>
    </source>
</evidence>
<feature type="region of interest" description="Disordered" evidence="5">
    <location>
        <begin position="458"/>
        <end position="480"/>
    </location>
</feature>
<accession>A0AB34INR8</accession>
<feature type="compositionally biased region" description="Basic residues" evidence="5">
    <location>
        <begin position="469"/>
        <end position="480"/>
    </location>
</feature>
<dbReference type="EMBL" id="JBGBPQ010000021">
    <property type="protein sequence ID" value="KAL1503692.1"/>
    <property type="molecule type" value="Genomic_DNA"/>
</dbReference>
<evidence type="ECO:0000256" key="3">
    <source>
        <dbReference type="ARBA" id="ARBA00022806"/>
    </source>
</evidence>